<accession>A0A0F9P8H0</accession>
<reference evidence="1" key="1">
    <citation type="journal article" date="2015" name="Nature">
        <title>Complex archaea that bridge the gap between prokaryotes and eukaryotes.</title>
        <authorList>
            <person name="Spang A."/>
            <person name="Saw J.H."/>
            <person name="Jorgensen S.L."/>
            <person name="Zaremba-Niedzwiedzka K."/>
            <person name="Martijn J."/>
            <person name="Lind A.E."/>
            <person name="van Eijk R."/>
            <person name="Schleper C."/>
            <person name="Guy L."/>
            <person name="Ettema T.J."/>
        </authorList>
    </citation>
    <scope>NUCLEOTIDE SEQUENCE</scope>
</reference>
<gene>
    <name evidence="1" type="ORF">LCGC14_0932790</name>
</gene>
<sequence>MIIDLFPKELTNKQKEHIIAELLKTEEGRNTLIRGLSWMDKPRKAP</sequence>
<comment type="caution">
    <text evidence="1">The sequence shown here is derived from an EMBL/GenBank/DDBJ whole genome shotgun (WGS) entry which is preliminary data.</text>
</comment>
<proteinExistence type="predicted"/>
<organism evidence="1">
    <name type="scientific">marine sediment metagenome</name>
    <dbReference type="NCBI Taxonomy" id="412755"/>
    <lineage>
        <taxon>unclassified sequences</taxon>
        <taxon>metagenomes</taxon>
        <taxon>ecological metagenomes</taxon>
    </lineage>
</organism>
<dbReference type="AlphaFoldDB" id="A0A0F9P8H0"/>
<protein>
    <submittedName>
        <fullName evidence="1">Uncharacterized protein</fullName>
    </submittedName>
</protein>
<name>A0A0F9P8H0_9ZZZZ</name>
<evidence type="ECO:0000313" key="1">
    <source>
        <dbReference type="EMBL" id="KKN20707.1"/>
    </source>
</evidence>
<dbReference type="EMBL" id="LAZR01003216">
    <property type="protein sequence ID" value="KKN20707.1"/>
    <property type="molecule type" value="Genomic_DNA"/>
</dbReference>